<gene>
    <name evidence="2" type="ORF">Q4T40_05965</name>
</gene>
<dbReference type="RefSeq" id="WP_413779315.1">
    <property type="nucleotide sequence ID" value="NZ_JAUOZS010000001.1"/>
</dbReference>
<evidence type="ECO:0000313" key="2">
    <source>
        <dbReference type="EMBL" id="MDT8900781.1"/>
    </source>
</evidence>
<reference evidence="2 3" key="1">
    <citation type="submission" date="2023-07" db="EMBL/GenBank/DDBJ databases">
        <title>The novel representative of Negativicutes class, Anaeroselena agilis gen. nov. sp. nov.</title>
        <authorList>
            <person name="Prokofeva M.I."/>
            <person name="Elcheninov A.G."/>
            <person name="Klyukina A."/>
            <person name="Kublanov I.V."/>
            <person name="Frolov E.N."/>
            <person name="Podosokorskaya O.A."/>
        </authorList>
    </citation>
    <scope>NUCLEOTIDE SEQUENCE [LARGE SCALE GENOMIC DNA]</scope>
    <source>
        <strain evidence="2 3">4137-cl</strain>
    </source>
</reference>
<name>A0ABU3NVD9_9FIRM</name>
<dbReference type="EMBL" id="JAUOZS010000001">
    <property type="protein sequence ID" value="MDT8900781.1"/>
    <property type="molecule type" value="Genomic_DNA"/>
</dbReference>
<evidence type="ECO:0000313" key="3">
    <source>
        <dbReference type="Proteomes" id="UP001254848"/>
    </source>
</evidence>
<dbReference type="Proteomes" id="UP001254848">
    <property type="component" value="Unassembled WGS sequence"/>
</dbReference>
<protein>
    <submittedName>
        <fullName evidence="2">Uncharacterized protein</fullName>
    </submittedName>
</protein>
<keyword evidence="3" id="KW-1185">Reference proteome</keyword>
<evidence type="ECO:0000256" key="1">
    <source>
        <dbReference type="SAM" id="SignalP"/>
    </source>
</evidence>
<sequence>MKKVLALLFVLLIGFNSTALAKLGDFIRENIHTPMSVVVFMDKKIIADGRAVTEMRDVLREKFRYAKSIVIYGDDQAKSPEFLEFSDKIKTDPANEKEIKSIDIGELAKYGRAINTDYMILVTVADCNVYWNYWSGIRVDTRASVAVVDVNTQQYMTYMNYYKEGSDAFSADGAKALIKKVAAEFNWSPPAENQNADKEAKVFGEKKPAVVVFLPDVVLEKPELVEKVRKGIAAKFQASDVPIHIDDRKKGPEFLEFIGKVGTDSAKQKTFILKKERLVEYGKVVNANPVTAIVISNVGPGDDDFNYRLKEDIYVVDTESGKYLSNVVFDTVEKKKRQEGIEFLMNKLQAEFRLP</sequence>
<keyword evidence="1" id="KW-0732">Signal</keyword>
<feature type="chain" id="PRO_5045961180" evidence="1">
    <location>
        <begin position="22"/>
        <end position="355"/>
    </location>
</feature>
<proteinExistence type="predicted"/>
<organism evidence="2 3">
    <name type="scientific">Anaeroselena agilis</name>
    <dbReference type="NCBI Taxonomy" id="3063788"/>
    <lineage>
        <taxon>Bacteria</taxon>
        <taxon>Bacillati</taxon>
        <taxon>Bacillota</taxon>
        <taxon>Negativicutes</taxon>
        <taxon>Acetonemataceae</taxon>
        <taxon>Anaeroselena</taxon>
    </lineage>
</organism>
<comment type="caution">
    <text evidence="2">The sequence shown here is derived from an EMBL/GenBank/DDBJ whole genome shotgun (WGS) entry which is preliminary data.</text>
</comment>
<accession>A0ABU3NVD9</accession>
<feature type="signal peptide" evidence="1">
    <location>
        <begin position="1"/>
        <end position="21"/>
    </location>
</feature>